<accession>A0ABW3E6V7</accession>
<dbReference type="GO" id="GO:0008700">
    <property type="term" value="F:(R,S)-4-hydroxy-2-oxoglutarate aldolase activity"/>
    <property type="evidence" value="ECO:0007669"/>
    <property type="project" value="UniProtKB-EC"/>
</dbReference>
<reference evidence="2" key="1">
    <citation type="journal article" date="2019" name="Int. J. Syst. Evol. Microbiol.">
        <title>The Global Catalogue of Microorganisms (GCM) 10K type strain sequencing project: providing services to taxonomists for standard genome sequencing and annotation.</title>
        <authorList>
            <consortium name="The Broad Institute Genomics Platform"/>
            <consortium name="The Broad Institute Genome Sequencing Center for Infectious Disease"/>
            <person name="Wu L."/>
            <person name="Ma J."/>
        </authorList>
    </citation>
    <scope>NUCLEOTIDE SEQUENCE [LARGE SCALE GENOMIC DNA]</scope>
    <source>
        <strain evidence="2">CCUG 62974</strain>
    </source>
</reference>
<protein>
    <submittedName>
        <fullName evidence="1">Keto-deoxy-phosphogluconate aldolase</fullName>
        <ecNumber evidence="1">4.1.2.14</ecNumber>
        <ecNumber evidence="1">4.1.3.16</ecNumber>
    </submittedName>
</protein>
<proteinExistence type="predicted"/>
<keyword evidence="2" id="KW-1185">Reference proteome</keyword>
<evidence type="ECO:0000313" key="2">
    <source>
        <dbReference type="Proteomes" id="UP001597024"/>
    </source>
</evidence>
<keyword evidence="1" id="KW-0456">Lyase</keyword>
<dbReference type="Gene3D" id="3.20.20.70">
    <property type="entry name" value="Aldolase class I"/>
    <property type="match status" value="1"/>
</dbReference>
<dbReference type="EC" id="4.1.2.14" evidence="1"/>
<comment type="caution">
    <text evidence="1">The sequence shown here is derived from an EMBL/GenBank/DDBJ whole genome shotgun (WGS) entry which is preliminary data.</text>
</comment>
<sequence>CVGGSWLTPADALASGDYSRIERLAAEAAALR</sequence>
<gene>
    <name evidence="1" type="ORF">ACFQ08_44690</name>
</gene>
<dbReference type="EC" id="4.1.3.16" evidence="1"/>
<dbReference type="InterPro" id="IPR013785">
    <property type="entry name" value="Aldolase_TIM"/>
</dbReference>
<dbReference type="GO" id="GO:0008675">
    <property type="term" value="F:2-dehydro-3-deoxy-phosphogluconate aldolase activity"/>
    <property type="evidence" value="ECO:0007669"/>
    <property type="project" value="UniProtKB-EC"/>
</dbReference>
<organism evidence="1 2">
    <name type="scientific">Streptosporangium algeriense</name>
    <dbReference type="NCBI Taxonomy" id="1682748"/>
    <lineage>
        <taxon>Bacteria</taxon>
        <taxon>Bacillati</taxon>
        <taxon>Actinomycetota</taxon>
        <taxon>Actinomycetes</taxon>
        <taxon>Streptosporangiales</taxon>
        <taxon>Streptosporangiaceae</taxon>
        <taxon>Streptosporangium</taxon>
    </lineage>
</organism>
<evidence type="ECO:0000313" key="1">
    <source>
        <dbReference type="EMBL" id="MFD0891693.1"/>
    </source>
</evidence>
<dbReference type="EMBL" id="JBHTHX010003399">
    <property type="protein sequence ID" value="MFD0891693.1"/>
    <property type="molecule type" value="Genomic_DNA"/>
</dbReference>
<name>A0ABW3E6V7_9ACTN</name>
<dbReference type="Proteomes" id="UP001597024">
    <property type="component" value="Unassembled WGS sequence"/>
</dbReference>
<feature type="non-terminal residue" evidence="1">
    <location>
        <position position="1"/>
    </location>
</feature>